<proteinExistence type="predicted"/>
<organism evidence="3 4">
    <name type="scientific">Luoshenia tenuis</name>
    <dbReference type="NCBI Taxonomy" id="2763654"/>
    <lineage>
        <taxon>Bacteria</taxon>
        <taxon>Bacillati</taxon>
        <taxon>Bacillota</taxon>
        <taxon>Clostridia</taxon>
        <taxon>Christensenellales</taxon>
        <taxon>Christensenellaceae</taxon>
        <taxon>Luoshenia</taxon>
    </lineage>
</organism>
<accession>A0A926CZQ6</accession>
<dbReference type="RefSeq" id="WP_249284667.1">
    <property type="nucleotide sequence ID" value="NZ_JACRSO010000001.1"/>
</dbReference>
<comment type="caution">
    <text evidence="3">The sequence shown here is derived from an EMBL/GenBank/DDBJ whole genome shotgun (WGS) entry which is preliminary data.</text>
</comment>
<feature type="chain" id="PRO_5037917996" description="DUF4352 domain-containing protein" evidence="2">
    <location>
        <begin position="24"/>
        <end position="187"/>
    </location>
</feature>
<evidence type="ECO:0000313" key="3">
    <source>
        <dbReference type="EMBL" id="MBC8528702.1"/>
    </source>
</evidence>
<evidence type="ECO:0000313" key="4">
    <source>
        <dbReference type="Proteomes" id="UP000654279"/>
    </source>
</evidence>
<sequence length="187" mass="20824">MRRIIAGCMLAALLIGCAGCAFFNPEAVRETQAARSSPAEPSAGDEMDIGDTITTEHCRVTIEAIELAYDVLPEKEDGLFTHYKAAPGRVYICVSLEIKNRTQADLRCDELGWATARYNGNQQYRSFTVVEDAYTGFALANLSVIRPGEVQRIKLLIECPQQVHETRAPLWLAFDIDGTSFKYTIRE</sequence>
<feature type="signal peptide" evidence="2">
    <location>
        <begin position="1"/>
        <end position="23"/>
    </location>
</feature>
<protein>
    <recommendedName>
        <fullName evidence="5">DUF4352 domain-containing protein</fullName>
    </recommendedName>
</protein>
<keyword evidence="1 2" id="KW-0732">Signal</keyword>
<evidence type="ECO:0008006" key="5">
    <source>
        <dbReference type="Google" id="ProtNLM"/>
    </source>
</evidence>
<dbReference type="PROSITE" id="PS51257">
    <property type="entry name" value="PROKAR_LIPOPROTEIN"/>
    <property type="match status" value="1"/>
</dbReference>
<name>A0A926CZQ6_9FIRM</name>
<dbReference type="InterPro" id="IPR029050">
    <property type="entry name" value="Immunoprotect_excell_Ig-like"/>
</dbReference>
<dbReference type="Gene3D" id="2.60.40.1240">
    <property type="match status" value="1"/>
</dbReference>
<evidence type="ECO:0000256" key="1">
    <source>
        <dbReference type="ARBA" id="ARBA00022729"/>
    </source>
</evidence>
<dbReference type="Proteomes" id="UP000654279">
    <property type="component" value="Unassembled WGS sequence"/>
</dbReference>
<dbReference type="EMBL" id="JACRSO010000001">
    <property type="protein sequence ID" value="MBC8528702.1"/>
    <property type="molecule type" value="Genomic_DNA"/>
</dbReference>
<dbReference type="AlphaFoldDB" id="A0A926CZQ6"/>
<evidence type="ECO:0000256" key="2">
    <source>
        <dbReference type="SAM" id="SignalP"/>
    </source>
</evidence>
<gene>
    <name evidence="3" type="ORF">H8699_04520</name>
</gene>
<reference evidence="3" key="1">
    <citation type="submission" date="2020-08" db="EMBL/GenBank/DDBJ databases">
        <title>Genome public.</title>
        <authorList>
            <person name="Liu C."/>
            <person name="Sun Q."/>
        </authorList>
    </citation>
    <scope>NUCLEOTIDE SEQUENCE</scope>
    <source>
        <strain evidence="3">NSJ-44</strain>
    </source>
</reference>
<keyword evidence="4" id="KW-1185">Reference proteome</keyword>